<dbReference type="AntiFam" id="ANF00088">
    <property type="entry name" value="Shadow ORF (opposite Fdh)"/>
</dbReference>
<evidence type="ECO:0000313" key="1">
    <source>
        <dbReference type="EMBL" id="KWV85871.1"/>
    </source>
</evidence>
<organism evidence="1 2">
    <name type="scientific">Pseudomonas fluorescens</name>
    <dbReference type="NCBI Taxonomy" id="294"/>
    <lineage>
        <taxon>Bacteria</taxon>
        <taxon>Pseudomonadati</taxon>
        <taxon>Pseudomonadota</taxon>
        <taxon>Gammaproteobacteria</taxon>
        <taxon>Pseudomonadales</taxon>
        <taxon>Pseudomonadaceae</taxon>
        <taxon>Pseudomonas</taxon>
    </lineage>
</organism>
<dbReference type="AlphaFoldDB" id="A0A120G6L4"/>
<evidence type="ECO:0000313" key="2">
    <source>
        <dbReference type="Proteomes" id="UP000061348"/>
    </source>
</evidence>
<name>A0A120G6L4_PSEFL</name>
<sequence>MLGVGVRVDLGQRDFGDDRVFAEGRAAHVVVKRLTVVREASRTIGHQPLALGCANRDTQVGLAGLAEQALAAFGGVERNDVIARLHAGHTFTHLHDDTRTFMTQHDREETFGVVARQGEGVGMANAGIRDLDEHLALARRLDVDLDDFQRLSWPEGNCCT</sequence>
<reference evidence="1 2" key="1">
    <citation type="submission" date="2015-05" db="EMBL/GenBank/DDBJ databases">
        <title>A genomic and transcriptomic approach to investigate the blue pigment phenotype in Pseudomonas fluorescens.</title>
        <authorList>
            <person name="Andreani N.A."/>
            <person name="Cardazzo B."/>
        </authorList>
    </citation>
    <scope>NUCLEOTIDE SEQUENCE [LARGE SCALE GENOMIC DNA]</scope>
    <source>
        <strain evidence="1 2">Ps_22</strain>
    </source>
</reference>
<gene>
    <name evidence="1" type="ORF">PFLmoz3_04494</name>
</gene>
<comment type="caution">
    <text evidence="1">The sequence shown here is derived from an EMBL/GenBank/DDBJ whole genome shotgun (WGS) entry which is preliminary data.</text>
</comment>
<dbReference type="EMBL" id="LCYA01000117">
    <property type="protein sequence ID" value="KWV85871.1"/>
    <property type="molecule type" value="Genomic_DNA"/>
</dbReference>
<accession>A0A120G6L4</accession>
<proteinExistence type="predicted"/>
<dbReference type="Proteomes" id="UP000061348">
    <property type="component" value="Unassembled WGS sequence"/>
</dbReference>
<protein>
    <submittedName>
        <fullName evidence="1">Uncharacterized protein</fullName>
    </submittedName>
</protein>